<sequence>VENKDLFVRMMKLIRARPGRVSMLYVPGHAGVDGNEAADRLANVGALKEEVFDDHSYEVNVYL</sequence>
<accession>A0A9N9HR98</accession>
<keyword evidence="3" id="KW-1185">Reference proteome</keyword>
<dbReference type="GO" id="GO:0003676">
    <property type="term" value="F:nucleic acid binding"/>
    <property type="evidence" value="ECO:0007669"/>
    <property type="project" value="InterPro"/>
</dbReference>
<dbReference type="EMBL" id="CAJVPV010017199">
    <property type="protein sequence ID" value="CAG8701817.1"/>
    <property type="molecule type" value="Genomic_DNA"/>
</dbReference>
<name>A0A9N9HR98_9GLOM</name>
<dbReference type="InterPro" id="IPR036397">
    <property type="entry name" value="RNaseH_sf"/>
</dbReference>
<dbReference type="Proteomes" id="UP000789342">
    <property type="component" value="Unassembled WGS sequence"/>
</dbReference>
<evidence type="ECO:0000313" key="2">
    <source>
        <dbReference type="EMBL" id="CAG8701817.1"/>
    </source>
</evidence>
<dbReference type="OrthoDB" id="128665at2759"/>
<comment type="caution">
    <text evidence="2">The sequence shown here is derived from an EMBL/GenBank/DDBJ whole genome shotgun (WGS) entry which is preliminary data.</text>
</comment>
<evidence type="ECO:0000259" key="1">
    <source>
        <dbReference type="PROSITE" id="PS50879"/>
    </source>
</evidence>
<dbReference type="InterPro" id="IPR002156">
    <property type="entry name" value="RNaseH_domain"/>
</dbReference>
<evidence type="ECO:0000313" key="3">
    <source>
        <dbReference type="Proteomes" id="UP000789342"/>
    </source>
</evidence>
<dbReference type="GO" id="GO:0004523">
    <property type="term" value="F:RNA-DNA hybrid ribonuclease activity"/>
    <property type="evidence" value="ECO:0007669"/>
    <property type="project" value="InterPro"/>
</dbReference>
<dbReference type="SUPFAM" id="SSF53098">
    <property type="entry name" value="Ribonuclease H-like"/>
    <property type="match status" value="1"/>
</dbReference>
<proteinExistence type="predicted"/>
<dbReference type="AlphaFoldDB" id="A0A9N9HR98"/>
<feature type="non-terminal residue" evidence="2">
    <location>
        <position position="63"/>
    </location>
</feature>
<reference evidence="2" key="1">
    <citation type="submission" date="2021-06" db="EMBL/GenBank/DDBJ databases">
        <authorList>
            <person name="Kallberg Y."/>
            <person name="Tangrot J."/>
            <person name="Rosling A."/>
        </authorList>
    </citation>
    <scope>NUCLEOTIDE SEQUENCE</scope>
    <source>
        <strain evidence="2">CL551</strain>
    </source>
</reference>
<gene>
    <name evidence="2" type="ORF">AMORRO_LOCUS12178</name>
</gene>
<dbReference type="InterPro" id="IPR012337">
    <property type="entry name" value="RNaseH-like_sf"/>
</dbReference>
<dbReference type="Gene3D" id="3.30.420.10">
    <property type="entry name" value="Ribonuclease H-like superfamily/Ribonuclease H"/>
    <property type="match status" value="1"/>
</dbReference>
<dbReference type="PROSITE" id="PS50879">
    <property type="entry name" value="RNASE_H_1"/>
    <property type="match status" value="1"/>
</dbReference>
<dbReference type="Pfam" id="PF00075">
    <property type="entry name" value="RNase_H"/>
    <property type="match status" value="1"/>
</dbReference>
<feature type="domain" description="RNase H type-1" evidence="1">
    <location>
        <begin position="1"/>
        <end position="47"/>
    </location>
</feature>
<organism evidence="2 3">
    <name type="scientific">Acaulospora morrowiae</name>
    <dbReference type="NCBI Taxonomy" id="94023"/>
    <lineage>
        <taxon>Eukaryota</taxon>
        <taxon>Fungi</taxon>
        <taxon>Fungi incertae sedis</taxon>
        <taxon>Mucoromycota</taxon>
        <taxon>Glomeromycotina</taxon>
        <taxon>Glomeromycetes</taxon>
        <taxon>Diversisporales</taxon>
        <taxon>Acaulosporaceae</taxon>
        <taxon>Acaulospora</taxon>
    </lineage>
</organism>
<protein>
    <submittedName>
        <fullName evidence="2">7859_t:CDS:1</fullName>
    </submittedName>
</protein>